<dbReference type="Proteomes" id="UP000005307">
    <property type="component" value="Chromosome"/>
</dbReference>
<gene>
    <name evidence="2" type="ORF">OAN307_c13160</name>
</gene>
<sequence>MWRPATNAANSNPIRRRCSQTKIQIGDMQVITASDELFNHVDENLFMWSGSGSRSVSINIVFLIGFRETPAITLGITGIDSDCTNNLRFVLNVTEVKATEFTMEFKTWERTHIARASVSWQAIGAITLPEPTLPVGGYYA</sequence>
<dbReference type="HOGENOM" id="CLU_1833139_0_0_5"/>
<dbReference type="Gene3D" id="2.60.40.2080">
    <property type="match status" value="1"/>
</dbReference>
<dbReference type="Pfam" id="PF09458">
    <property type="entry name" value="H_lectin"/>
    <property type="match status" value="1"/>
</dbReference>
<dbReference type="OrthoDB" id="7778021at2"/>
<protein>
    <recommendedName>
        <fullName evidence="1">H-type lectin domain-containing protein</fullName>
    </recommendedName>
</protein>
<dbReference type="GO" id="GO:0007155">
    <property type="term" value="P:cell adhesion"/>
    <property type="evidence" value="ECO:0007669"/>
    <property type="project" value="InterPro"/>
</dbReference>
<reference evidence="2 3" key="1">
    <citation type="journal article" date="2013" name="PLoS ONE">
        <title>Poles Apart: Arctic and Antarctic Octadecabacter strains Share High Genome Plasticity and a New Type of Xanthorhodopsin.</title>
        <authorList>
            <person name="Vollmers J."/>
            <person name="Voget S."/>
            <person name="Dietrich S."/>
            <person name="Gollnow K."/>
            <person name="Smits M."/>
            <person name="Meyer K."/>
            <person name="Brinkhoff T."/>
            <person name="Simon M."/>
            <person name="Daniel R."/>
        </authorList>
    </citation>
    <scope>NUCLEOTIDE SEQUENCE [LARGE SCALE GENOMIC DNA]</scope>
    <source>
        <strain evidence="2 3">307</strain>
    </source>
</reference>
<dbReference type="eggNOG" id="ENOG5032SUT">
    <property type="taxonomic scope" value="Bacteria"/>
</dbReference>
<dbReference type="KEGG" id="oat:OAN307_c13160"/>
<accession>M9R9I3</accession>
<organism evidence="2 3">
    <name type="scientific">Octadecabacter antarcticus 307</name>
    <dbReference type="NCBI Taxonomy" id="391626"/>
    <lineage>
        <taxon>Bacteria</taxon>
        <taxon>Pseudomonadati</taxon>
        <taxon>Pseudomonadota</taxon>
        <taxon>Alphaproteobacteria</taxon>
        <taxon>Rhodobacterales</taxon>
        <taxon>Roseobacteraceae</taxon>
        <taxon>Octadecabacter</taxon>
    </lineage>
</organism>
<proteinExistence type="predicted"/>
<dbReference type="GO" id="GO:0030246">
    <property type="term" value="F:carbohydrate binding"/>
    <property type="evidence" value="ECO:0007669"/>
    <property type="project" value="InterPro"/>
</dbReference>
<dbReference type="SUPFAM" id="SSF141086">
    <property type="entry name" value="Agglutinin HPA-like"/>
    <property type="match status" value="1"/>
</dbReference>
<keyword evidence="3" id="KW-1185">Reference proteome</keyword>
<dbReference type="AlphaFoldDB" id="M9R9I3"/>
<dbReference type="EMBL" id="CP003740">
    <property type="protein sequence ID" value="AGI67006.1"/>
    <property type="molecule type" value="Genomic_DNA"/>
</dbReference>
<dbReference type="InterPro" id="IPR019019">
    <property type="entry name" value="H-type_lectin_domain"/>
</dbReference>
<feature type="domain" description="H-type lectin" evidence="1">
    <location>
        <begin position="58"/>
        <end position="123"/>
    </location>
</feature>
<evidence type="ECO:0000259" key="1">
    <source>
        <dbReference type="Pfam" id="PF09458"/>
    </source>
</evidence>
<evidence type="ECO:0000313" key="2">
    <source>
        <dbReference type="EMBL" id="AGI67006.1"/>
    </source>
</evidence>
<dbReference type="InterPro" id="IPR037221">
    <property type="entry name" value="H-type_lectin_dom_sf"/>
</dbReference>
<evidence type="ECO:0000313" key="3">
    <source>
        <dbReference type="Proteomes" id="UP000005307"/>
    </source>
</evidence>
<dbReference type="STRING" id="391626.OAN307_c13160"/>
<name>M9R9I3_9RHOB</name>